<comment type="caution">
    <text evidence="2">The sequence shown here is derived from an EMBL/GenBank/DDBJ whole genome shotgun (WGS) entry which is preliminary data.</text>
</comment>
<keyword evidence="3" id="KW-1185">Reference proteome</keyword>
<evidence type="ECO:0000256" key="1">
    <source>
        <dbReference type="SAM" id="MobiDB-lite"/>
    </source>
</evidence>
<evidence type="ECO:0000313" key="3">
    <source>
        <dbReference type="Proteomes" id="UP001501218"/>
    </source>
</evidence>
<sequence length="168" mass="17148">MTIPVGSPPTTSSTTAITAALAAVINTQGRNKSLCALTRHGPYVSRAAWEPCSAKAPGDCEQGNLAATSTPGLWKGILLPYLGAVGDSKIPFLGAREPAAVRFTWQRRIDIAGAGTDRAFCSCSDVVALPGASGAAGAGRMDGRGDRPEAGAVLEVNRVRDAGQTAGR</sequence>
<organism evidence="2 3">
    <name type="scientific">Saccharopolyspora halophila</name>
    <dbReference type="NCBI Taxonomy" id="405551"/>
    <lineage>
        <taxon>Bacteria</taxon>
        <taxon>Bacillati</taxon>
        <taxon>Actinomycetota</taxon>
        <taxon>Actinomycetes</taxon>
        <taxon>Pseudonocardiales</taxon>
        <taxon>Pseudonocardiaceae</taxon>
        <taxon>Saccharopolyspora</taxon>
    </lineage>
</organism>
<dbReference type="Proteomes" id="UP001501218">
    <property type="component" value="Unassembled WGS sequence"/>
</dbReference>
<evidence type="ECO:0000313" key="2">
    <source>
        <dbReference type="EMBL" id="GAA2347885.1"/>
    </source>
</evidence>
<dbReference type="EMBL" id="BAAARA010000008">
    <property type="protein sequence ID" value="GAA2347885.1"/>
    <property type="molecule type" value="Genomic_DNA"/>
</dbReference>
<accession>A0ABN3GB98</accession>
<name>A0ABN3GB98_9PSEU</name>
<gene>
    <name evidence="2" type="ORF">GCM10009854_26360</name>
</gene>
<reference evidence="2 3" key="1">
    <citation type="journal article" date="2019" name="Int. J. Syst. Evol. Microbiol.">
        <title>The Global Catalogue of Microorganisms (GCM) 10K type strain sequencing project: providing services to taxonomists for standard genome sequencing and annotation.</title>
        <authorList>
            <consortium name="The Broad Institute Genomics Platform"/>
            <consortium name="The Broad Institute Genome Sequencing Center for Infectious Disease"/>
            <person name="Wu L."/>
            <person name="Ma J."/>
        </authorList>
    </citation>
    <scope>NUCLEOTIDE SEQUENCE [LARGE SCALE GENOMIC DNA]</scope>
    <source>
        <strain evidence="2 3">JCM 16221</strain>
    </source>
</reference>
<feature type="region of interest" description="Disordered" evidence="1">
    <location>
        <begin position="134"/>
        <end position="168"/>
    </location>
</feature>
<protein>
    <submittedName>
        <fullName evidence="2">Uncharacterized protein</fullName>
    </submittedName>
</protein>
<proteinExistence type="predicted"/>